<keyword evidence="1" id="KW-0812">Transmembrane</keyword>
<gene>
    <name evidence="2" type="ORF">PSON_ATCC_30995.1.T2070022</name>
</gene>
<organism evidence="2 3">
    <name type="scientific">Paramecium sonneborni</name>
    <dbReference type="NCBI Taxonomy" id="65129"/>
    <lineage>
        <taxon>Eukaryota</taxon>
        <taxon>Sar</taxon>
        <taxon>Alveolata</taxon>
        <taxon>Ciliophora</taxon>
        <taxon>Intramacronucleata</taxon>
        <taxon>Oligohymenophorea</taxon>
        <taxon>Peniculida</taxon>
        <taxon>Parameciidae</taxon>
        <taxon>Paramecium</taxon>
    </lineage>
</organism>
<feature type="transmembrane region" description="Helical" evidence="1">
    <location>
        <begin position="159"/>
        <end position="179"/>
    </location>
</feature>
<evidence type="ECO:0000313" key="2">
    <source>
        <dbReference type="EMBL" id="CAD8129101.1"/>
    </source>
</evidence>
<evidence type="ECO:0000313" key="3">
    <source>
        <dbReference type="Proteomes" id="UP000692954"/>
    </source>
</evidence>
<keyword evidence="3" id="KW-1185">Reference proteome</keyword>
<name>A0A8S1RKG8_9CILI</name>
<dbReference type="Proteomes" id="UP000692954">
    <property type="component" value="Unassembled WGS sequence"/>
</dbReference>
<keyword evidence="1" id="KW-0472">Membrane</keyword>
<sequence length="304" mass="35722">MTKYSHFKRQMDEKIFITCYFYHILTQIEKEILSFLLQTFQNYIIAACASNGNNLYKASKAIQIIKPLDQVSIDIRQSEDPEKFKLLLQKLKETRLSDSITEKIVKFISVLLNLIQELLKSNELEQEDKQIIKHSIIIIIVILLHNQELLTNKIENVEFVYIFFYGILLINLIVLEIYFDFMAGKLEEKQLTYKNHVIAIDFNVKSVRKLIIILLSQLIDSSFESEDSQQFIDYQQLTQQILDSLINNKSIETRQKSTAVDKILIELLNLLNKLYKFIKQPINDLIFNDCLFSLQEEGDQKQIN</sequence>
<proteinExistence type="predicted"/>
<dbReference type="OrthoDB" id="420187at2759"/>
<protein>
    <submittedName>
        <fullName evidence="2">Uncharacterized protein</fullName>
    </submittedName>
</protein>
<comment type="caution">
    <text evidence="2">The sequence shown here is derived from an EMBL/GenBank/DDBJ whole genome shotgun (WGS) entry which is preliminary data.</text>
</comment>
<evidence type="ECO:0000256" key="1">
    <source>
        <dbReference type="SAM" id="Phobius"/>
    </source>
</evidence>
<dbReference type="AlphaFoldDB" id="A0A8S1RKG8"/>
<accession>A0A8S1RKG8</accession>
<keyword evidence="1" id="KW-1133">Transmembrane helix</keyword>
<reference evidence="2" key="1">
    <citation type="submission" date="2021-01" db="EMBL/GenBank/DDBJ databases">
        <authorList>
            <consortium name="Genoscope - CEA"/>
            <person name="William W."/>
        </authorList>
    </citation>
    <scope>NUCLEOTIDE SEQUENCE</scope>
</reference>
<dbReference type="EMBL" id="CAJJDN010000207">
    <property type="protein sequence ID" value="CAD8129101.1"/>
    <property type="molecule type" value="Genomic_DNA"/>
</dbReference>